<feature type="compositionally biased region" description="Basic and acidic residues" evidence="1">
    <location>
        <begin position="44"/>
        <end position="77"/>
    </location>
</feature>
<feature type="compositionally biased region" description="Basic residues" evidence="1">
    <location>
        <begin position="111"/>
        <end position="122"/>
    </location>
</feature>
<proteinExistence type="predicted"/>
<protein>
    <submittedName>
        <fullName evidence="2">Uncharacterized protein</fullName>
    </submittedName>
</protein>
<gene>
    <name evidence="2" type="ORF">NDU88_002602</name>
</gene>
<name>A0AAV7T2W1_PLEWA</name>
<evidence type="ECO:0000313" key="2">
    <source>
        <dbReference type="EMBL" id="KAJ1170729.1"/>
    </source>
</evidence>
<reference evidence="2" key="1">
    <citation type="journal article" date="2022" name="bioRxiv">
        <title>Sequencing and chromosome-scale assembly of the giantPleurodeles waltlgenome.</title>
        <authorList>
            <person name="Brown T."/>
            <person name="Elewa A."/>
            <person name="Iarovenko S."/>
            <person name="Subramanian E."/>
            <person name="Araus A.J."/>
            <person name="Petzold A."/>
            <person name="Susuki M."/>
            <person name="Suzuki K.-i.T."/>
            <person name="Hayashi T."/>
            <person name="Toyoda A."/>
            <person name="Oliveira C."/>
            <person name="Osipova E."/>
            <person name="Leigh N.D."/>
            <person name="Simon A."/>
            <person name="Yun M.H."/>
        </authorList>
    </citation>
    <scope>NUCLEOTIDE SEQUENCE</scope>
    <source>
        <strain evidence="2">20211129_DDA</strain>
        <tissue evidence="2">Liver</tissue>
    </source>
</reference>
<dbReference type="Proteomes" id="UP001066276">
    <property type="component" value="Chromosome 4_1"/>
</dbReference>
<organism evidence="2 3">
    <name type="scientific">Pleurodeles waltl</name>
    <name type="common">Iberian ribbed newt</name>
    <dbReference type="NCBI Taxonomy" id="8319"/>
    <lineage>
        <taxon>Eukaryota</taxon>
        <taxon>Metazoa</taxon>
        <taxon>Chordata</taxon>
        <taxon>Craniata</taxon>
        <taxon>Vertebrata</taxon>
        <taxon>Euteleostomi</taxon>
        <taxon>Amphibia</taxon>
        <taxon>Batrachia</taxon>
        <taxon>Caudata</taxon>
        <taxon>Salamandroidea</taxon>
        <taxon>Salamandridae</taxon>
        <taxon>Pleurodelinae</taxon>
        <taxon>Pleurodeles</taxon>
    </lineage>
</organism>
<keyword evidence="3" id="KW-1185">Reference proteome</keyword>
<feature type="region of interest" description="Disordered" evidence="1">
    <location>
        <begin position="20"/>
        <end position="122"/>
    </location>
</feature>
<comment type="caution">
    <text evidence="2">The sequence shown here is derived from an EMBL/GenBank/DDBJ whole genome shotgun (WGS) entry which is preliminary data.</text>
</comment>
<dbReference type="AlphaFoldDB" id="A0AAV7T2W1"/>
<sequence>MGTLVPSRSRLPVSRETLKDFRAAGGEKEAVLDGRTNGVEGETETNRRGTEQRVASQEKKTEDEGEEKEVPHEETPESRNPGTSHDPGGRGCGLQSRPHFPESTDLEGKRKEKNRFKRREEL</sequence>
<dbReference type="EMBL" id="JANPWB010000007">
    <property type="protein sequence ID" value="KAJ1170729.1"/>
    <property type="molecule type" value="Genomic_DNA"/>
</dbReference>
<evidence type="ECO:0000313" key="3">
    <source>
        <dbReference type="Proteomes" id="UP001066276"/>
    </source>
</evidence>
<accession>A0AAV7T2W1</accession>
<feature type="compositionally biased region" description="Basic and acidic residues" evidence="1">
    <location>
        <begin position="99"/>
        <end position="110"/>
    </location>
</feature>
<feature type="compositionally biased region" description="Basic and acidic residues" evidence="1">
    <location>
        <begin position="20"/>
        <end position="32"/>
    </location>
</feature>
<evidence type="ECO:0000256" key="1">
    <source>
        <dbReference type="SAM" id="MobiDB-lite"/>
    </source>
</evidence>